<name>A0ABT2RJT0_9FIRM</name>
<accession>A0ABT2RJT0</accession>
<dbReference type="EMBL" id="JAOQJU010000002">
    <property type="protein sequence ID" value="MCU6685659.1"/>
    <property type="molecule type" value="Genomic_DNA"/>
</dbReference>
<evidence type="ECO:0000313" key="1">
    <source>
        <dbReference type="EMBL" id="MCU6685659.1"/>
    </source>
</evidence>
<comment type="caution">
    <text evidence="1">The sequence shown here is derived from an EMBL/GenBank/DDBJ whole genome shotgun (WGS) entry which is preliminary data.</text>
</comment>
<evidence type="ECO:0008006" key="3">
    <source>
        <dbReference type="Google" id="ProtNLM"/>
    </source>
</evidence>
<sequence length="103" mass="11266">MKEVNTISIANAGNDVDIGRIDTELKSLILTTEGTIPGSRGFGLAGEFLSMIPNEAANVLAIELEEKVETYIPEITIANVENCSTDPMEKMDVKIHVERRDMS</sequence>
<dbReference type="RefSeq" id="WP_158368286.1">
    <property type="nucleotide sequence ID" value="NZ_JAOQJU010000002.1"/>
</dbReference>
<reference evidence="1 2" key="1">
    <citation type="journal article" date="2021" name="ISME Commun">
        <title>Automated analysis of genomic sequences facilitates high-throughput and comprehensive description of bacteria.</title>
        <authorList>
            <person name="Hitch T.C.A."/>
        </authorList>
    </citation>
    <scope>NUCLEOTIDE SEQUENCE [LARGE SCALE GENOMIC DNA]</scope>
    <source>
        <strain evidence="1 2">Sanger_03</strain>
    </source>
</reference>
<protein>
    <recommendedName>
        <fullName evidence="3">IraD/Gp25-like domain-containing protein</fullName>
    </recommendedName>
</protein>
<gene>
    <name evidence="1" type="ORF">OCV99_03645</name>
</gene>
<dbReference type="Proteomes" id="UP001652431">
    <property type="component" value="Unassembled WGS sequence"/>
</dbReference>
<proteinExistence type="predicted"/>
<evidence type="ECO:0000313" key="2">
    <source>
        <dbReference type="Proteomes" id="UP001652431"/>
    </source>
</evidence>
<organism evidence="1 2">
    <name type="scientific">Dorea acetigenes</name>
    <dbReference type="NCBI Taxonomy" id="2981787"/>
    <lineage>
        <taxon>Bacteria</taxon>
        <taxon>Bacillati</taxon>
        <taxon>Bacillota</taxon>
        <taxon>Clostridia</taxon>
        <taxon>Lachnospirales</taxon>
        <taxon>Lachnospiraceae</taxon>
        <taxon>Dorea</taxon>
    </lineage>
</organism>
<keyword evidence="2" id="KW-1185">Reference proteome</keyword>